<name>A0A0C3BDR3_PILCF</name>
<dbReference type="HOGENOM" id="CLU_2197923_0_0_1"/>
<dbReference type="EMBL" id="KN832987">
    <property type="protein sequence ID" value="KIM84458.1"/>
    <property type="molecule type" value="Genomic_DNA"/>
</dbReference>
<sequence>MLRLNQMVPSAVVTDGKVIHSLMVFLTKRVFSRHKLSQSRQGRPDYLPVFVYLAGIIISYHCRRLRGEVKVSPKCPSFWWPNERIRSQNYLLAIPNGVILSHYGDLVV</sequence>
<evidence type="ECO:0000313" key="1">
    <source>
        <dbReference type="EMBL" id="KIM84458.1"/>
    </source>
</evidence>
<proteinExistence type="predicted"/>
<organism evidence="1 2">
    <name type="scientific">Piloderma croceum (strain F 1598)</name>
    <dbReference type="NCBI Taxonomy" id="765440"/>
    <lineage>
        <taxon>Eukaryota</taxon>
        <taxon>Fungi</taxon>
        <taxon>Dikarya</taxon>
        <taxon>Basidiomycota</taxon>
        <taxon>Agaricomycotina</taxon>
        <taxon>Agaricomycetes</taxon>
        <taxon>Agaricomycetidae</taxon>
        <taxon>Atheliales</taxon>
        <taxon>Atheliaceae</taxon>
        <taxon>Piloderma</taxon>
    </lineage>
</organism>
<reference evidence="2" key="2">
    <citation type="submission" date="2015-01" db="EMBL/GenBank/DDBJ databases">
        <title>Evolutionary Origins and Diversification of the Mycorrhizal Mutualists.</title>
        <authorList>
            <consortium name="DOE Joint Genome Institute"/>
            <consortium name="Mycorrhizal Genomics Consortium"/>
            <person name="Kohler A."/>
            <person name="Kuo A."/>
            <person name="Nagy L.G."/>
            <person name="Floudas D."/>
            <person name="Copeland A."/>
            <person name="Barry K.W."/>
            <person name="Cichocki N."/>
            <person name="Veneault-Fourrey C."/>
            <person name="LaButti K."/>
            <person name="Lindquist E.A."/>
            <person name="Lipzen A."/>
            <person name="Lundell T."/>
            <person name="Morin E."/>
            <person name="Murat C."/>
            <person name="Riley R."/>
            <person name="Ohm R."/>
            <person name="Sun H."/>
            <person name="Tunlid A."/>
            <person name="Henrissat B."/>
            <person name="Grigoriev I.V."/>
            <person name="Hibbett D.S."/>
            <person name="Martin F."/>
        </authorList>
    </citation>
    <scope>NUCLEOTIDE SEQUENCE [LARGE SCALE GENOMIC DNA]</scope>
    <source>
        <strain evidence="2">F 1598</strain>
    </source>
</reference>
<protein>
    <submittedName>
        <fullName evidence="1">Uncharacterized protein</fullName>
    </submittedName>
</protein>
<dbReference type="InParanoid" id="A0A0C3BDR3"/>
<accession>A0A0C3BDR3</accession>
<reference evidence="1 2" key="1">
    <citation type="submission" date="2014-04" db="EMBL/GenBank/DDBJ databases">
        <authorList>
            <consortium name="DOE Joint Genome Institute"/>
            <person name="Kuo A."/>
            <person name="Tarkka M."/>
            <person name="Buscot F."/>
            <person name="Kohler A."/>
            <person name="Nagy L.G."/>
            <person name="Floudas D."/>
            <person name="Copeland A."/>
            <person name="Barry K.W."/>
            <person name="Cichocki N."/>
            <person name="Veneault-Fourrey C."/>
            <person name="LaButti K."/>
            <person name="Lindquist E.A."/>
            <person name="Lipzen A."/>
            <person name="Lundell T."/>
            <person name="Morin E."/>
            <person name="Murat C."/>
            <person name="Sun H."/>
            <person name="Tunlid A."/>
            <person name="Henrissat B."/>
            <person name="Grigoriev I.V."/>
            <person name="Hibbett D.S."/>
            <person name="Martin F."/>
            <person name="Nordberg H.P."/>
            <person name="Cantor M.N."/>
            <person name="Hua S.X."/>
        </authorList>
    </citation>
    <scope>NUCLEOTIDE SEQUENCE [LARGE SCALE GENOMIC DNA]</scope>
    <source>
        <strain evidence="1 2">F 1598</strain>
    </source>
</reference>
<evidence type="ECO:0000313" key="2">
    <source>
        <dbReference type="Proteomes" id="UP000054166"/>
    </source>
</evidence>
<dbReference type="Proteomes" id="UP000054166">
    <property type="component" value="Unassembled WGS sequence"/>
</dbReference>
<keyword evidence="2" id="KW-1185">Reference proteome</keyword>
<dbReference type="AlphaFoldDB" id="A0A0C3BDR3"/>
<gene>
    <name evidence="1" type="ORF">PILCRDRAFT_384105</name>
</gene>